<sequence length="292" mass="29410">MTGVGELTAALTRDDAAEAARAGNHEGALRLLATLPEDPATDDLRARVHAQCGRWAEAEAAWRRVLDRRPEDPAALAGLALVADIRAGSRRAKPYRLGVVALVLAGTAAAAAAVWVTASPPLASPAASPAPASPAPASTTPVGSAPPLPSAPPGPAGPPAARLDALVGALSGPGVQVSRTPEAVQVVFADALFPPGGTRFTSSGRRALESWAARLHGQPVTVQVLGHGVTLPGGPAEGGSKVALDRASAAAALLSARSGLPWSRVEVRSAEQSQAPHGDSRDRTVTLLVTPA</sequence>
<protein>
    <submittedName>
        <fullName evidence="3">Uncharacterized protein</fullName>
    </submittedName>
</protein>
<feature type="region of interest" description="Disordered" evidence="1">
    <location>
        <begin position="269"/>
        <end position="292"/>
    </location>
</feature>
<keyword evidence="2" id="KW-1133">Transmembrane helix</keyword>
<comment type="caution">
    <text evidence="3">The sequence shown here is derived from an EMBL/GenBank/DDBJ whole genome shotgun (WGS) entry which is preliminary data.</text>
</comment>
<feature type="compositionally biased region" description="Pro residues" evidence="1">
    <location>
        <begin position="144"/>
        <end position="158"/>
    </location>
</feature>
<evidence type="ECO:0000256" key="2">
    <source>
        <dbReference type="SAM" id="Phobius"/>
    </source>
</evidence>
<evidence type="ECO:0000313" key="4">
    <source>
        <dbReference type="Proteomes" id="UP001519363"/>
    </source>
</evidence>
<evidence type="ECO:0000256" key="1">
    <source>
        <dbReference type="SAM" id="MobiDB-lite"/>
    </source>
</evidence>
<feature type="compositionally biased region" description="Low complexity" evidence="1">
    <location>
        <begin position="122"/>
        <end position="143"/>
    </location>
</feature>
<dbReference type="RefSeq" id="WP_209706551.1">
    <property type="nucleotide sequence ID" value="NZ_JAGIOO010000001.1"/>
</dbReference>
<evidence type="ECO:0000313" key="3">
    <source>
        <dbReference type="EMBL" id="MBP2472710.1"/>
    </source>
</evidence>
<dbReference type="EMBL" id="JAGIOO010000001">
    <property type="protein sequence ID" value="MBP2472710.1"/>
    <property type="molecule type" value="Genomic_DNA"/>
</dbReference>
<feature type="transmembrane region" description="Helical" evidence="2">
    <location>
        <begin position="95"/>
        <end position="116"/>
    </location>
</feature>
<dbReference type="InterPro" id="IPR011990">
    <property type="entry name" value="TPR-like_helical_dom_sf"/>
</dbReference>
<gene>
    <name evidence="3" type="ORF">JOF53_001582</name>
</gene>
<keyword evidence="2" id="KW-0812">Transmembrane</keyword>
<dbReference type="InterPro" id="IPR036737">
    <property type="entry name" value="OmpA-like_sf"/>
</dbReference>
<keyword evidence="2" id="KW-0472">Membrane</keyword>
<feature type="region of interest" description="Disordered" evidence="1">
    <location>
        <begin position="122"/>
        <end position="160"/>
    </location>
</feature>
<dbReference type="Gene3D" id="1.25.40.10">
    <property type="entry name" value="Tetratricopeptide repeat domain"/>
    <property type="match status" value="1"/>
</dbReference>
<proteinExistence type="predicted"/>
<dbReference type="Proteomes" id="UP001519363">
    <property type="component" value="Unassembled WGS sequence"/>
</dbReference>
<accession>A0ABS5A7Z8</accession>
<dbReference type="SUPFAM" id="SSF103088">
    <property type="entry name" value="OmpA-like"/>
    <property type="match status" value="1"/>
</dbReference>
<name>A0ABS5A7Z8_9PSEU</name>
<organism evidence="3 4">
    <name type="scientific">Crossiella equi</name>
    <dbReference type="NCBI Taxonomy" id="130796"/>
    <lineage>
        <taxon>Bacteria</taxon>
        <taxon>Bacillati</taxon>
        <taxon>Actinomycetota</taxon>
        <taxon>Actinomycetes</taxon>
        <taxon>Pseudonocardiales</taxon>
        <taxon>Pseudonocardiaceae</taxon>
        <taxon>Crossiella</taxon>
    </lineage>
</organism>
<reference evidence="3 4" key="1">
    <citation type="submission" date="2021-03" db="EMBL/GenBank/DDBJ databases">
        <title>Sequencing the genomes of 1000 actinobacteria strains.</title>
        <authorList>
            <person name="Klenk H.-P."/>
        </authorList>
    </citation>
    <scope>NUCLEOTIDE SEQUENCE [LARGE SCALE GENOMIC DNA]</scope>
    <source>
        <strain evidence="3 4">DSM 44580</strain>
    </source>
</reference>
<dbReference type="SUPFAM" id="SSF48452">
    <property type="entry name" value="TPR-like"/>
    <property type="match status" value="1"/>
</dbReference>
<keyword evidence="4" id="KW-1185">Reference proteome</keyword>
<dbReference type="Gene3D" id="3.30.1330.60">
    <property type="entry name" value="OmpA-like domain"/>
    <property type="match status" value="1"/>
</dbReference>